<evidence type="ECO:0000256" key="3">
    <source>
        <dbReference type="SAM" id="Phobius"/>
    </source>
</evidence>
<keyword evidence="6" id="KW-1185">Reference proteome</keyword>
<dbReference type="Proteomes" id="UP000184699">
    <property type="component" value="Unassembled WGS sequence"/>
</dbReference>
<feature type="domain" description="Putative zinc-finger" evidence="4">
    <location>
        <begin position="13"/>
        <end position="39"/>
    </location>
</feature>
<proteinExistence type="predicted"/>
<sequence>MNADHARFADWDSAYVLGALSPVERGEYEQHLESCELCRRSVAELAPMPGLLARLSPERAEALMREPDDGSAPAPAPRDDLLDAVRLEDRRRRRRRARTWWVASAAAAAAAAVLVIVAIAVPLALTRPSVLSESVAFEAVAEVPLSATATLTQVAWGTRIELDCRYAEAEASDAPAGGWPYALVVVGRDGERTDVSSWRASPGAAARLSAGAALDLDEIASLEIRAIGSGDVLMRSEFD</sequence>
<keyword evidence="5" id="KW-0862">Zinc</keyword>
<dbReference type="GO" id="GO:0008270">
    <property type="term" value="F:zinc ion binding"/>
    <property type="evidence" value="ECO:0007669"/>
    <property type="project" value="UniProtKB-KW"/>
</dbReference>
<keyword evidence="2" id="KW-0804">Transcription</keyword>
<name>A0A1N6HN36_9MICO</name>
<keyword evidence="5" id="KW-0479">Metal-binding</keyword>
<accession>A0A1N6HN36</accession>
<dbReference type="OrthoDB" id="5242431at2"/>
<keyword evidence="3" id="KW-0812">Transmembrane</keyword>
<evidence type="ECO:0000256" key="2">
    <source>
        <dbReference type="ARBA" id="ARBA00023163"/>
    </source>
</evidence>
<evidence type="ECO:0000256" key="1">
    <source>
        <dbReference type="ARBA" id="ARBA00023015"/>
    </source>
</evidence>
<keyword evidence="3" id="KW-0472">Membrane</keyword>
<reference evidence="6" key="1">
    <citation type="submission" date="2016-11" db="EMBL/GenBank/DDBJ databases">
        <authorList>
            <person name="Varghese N."/>
            <person name="Submissions S."/>
        </authorList>
    </citation>
    <scope>NUCLEOTIDE SEQUENCE [LARGE SCALE GENOMIC DNA]</scope>
    <source>
        <strain evidence="6">DSM 8595</strain>
    </source>
</reference>
<evidence type="ECO:0000313" key="6">
    <source>
        <dbReference type="Proteomes" id="UP000184699"/>
    </source>
</evidence>
<protein>
    <submittedName>
        <fullName evidence="5">Putative zinc-finger</fullName>
    </submittedName>
</protein>
<evidence type="ECO:0000259" key="4">
    <source>
        <dbReference type="Pfam" id="PF13490"/>
    </source>
</evidence>
<organism evidence="5 6">
    <name type="scientific">Agromyces cerinus subsp. cerinus</name>
    <dbReference type="NCBI Taxonomy" id="232089"/>
    <lineage>
        <taxon>Bacteria</taxon>
        <taxon>Bacillati</taxon>
        <taxon>Actinomycetota</taxon>
        <taxon>Actinomycetes</taxon>
        <taxon>Micrococcales</taxon>
        <taxon>Microbacteriaceae</taxon>
        <taxon>Agromyces</taxon>
    </lineage>
</organism>
<dbReference type="STRING" id="232089.SAMN05443544_3348"/>
<dbReference type="Gene3D" id="1.10.10.1320">
    <property type="entry name" value="Anti-sigma factor, zinc-finger domain"/>
    <property type="match status" value="1"/>
</dbReference>
<keyword evidence="1" id="KW-0805">Transcription regulation</keyword>
<keyword evidence="3" id="KW-1133">Transmembrane helix</keyword>
<dbReference type="EMBL" id="FSRJ01000004">
    <property type="protein sequence ID" value="SIO21268.1"/>
    <property type="molecule type" value="Genomic_DNA"/>
</dbReference>
<dbReference type="RefSeq" id="WP_074261434.1">
    <property type="nucleotide sequence ID" value="NZ_FSRJ01000004.1"/>
</dbReference>
<feature type="transmembrane region" description="Helical" evidence="3">
    <location>
        <begin position="100"/>
        <end position="125"/>
    </location>
</feature>
<dbReference type="Pfam" id="PF13490">
    <property type="entry name" value="zf-HC2"/>
    <property type="match status" value="1"/>
</dbReference>
<evidence type="ECO:0000313" key="5">
    <source>
        <dbReference type="EMBL" id="SIO21268.1"/>
    </source>
</evidence>
<gene>
    <name evidence="5" type="ORF">SAMN05443544_3348</name>
</gene>
<keyword evidence="5" id="KW-0863">Zinc-finger</keyword>
<dbReference type="InterPro" id="IPR027383">
    <property type="entry name" value="Znf_put"/>
</dbReference>
<dbReference type="InterPro" id="IPR041916">
    <property type="entry name" value="Anti_sigma_zinc_sf"/>
</dbReference>
<dbReference type="AlphaFoldDB" id="A0A1N6HN36"/>